<dbReference type="SUPFAM" id="SSF55961">
    <property type="entry name" value="Bet v1-like"/>
    <property type="match status" value="1"/>
</dbReference>
<organism evidence="4 5">
    <name type="scientific">Psittacicella melopsittaci</name>
    <dbReference type="NCBI Taxonomy" id="2028576"/>
    <lineage>
        <taxon>Bacteria</taxon>
        <taxon>Pseudomonadati</taxon>
        <taxon>Pseudomonadota</taxon>
        <taxon>Gammaproteobacteria</taxon>
        <taxon>Pasteurellales</taxon>
        <taxon>Psittacicellaceae</taxon>
        <taxon>Psittacicella</taxon>
    </lineage>
</organism>
<comment type="similarity">
    <text evidence="1">Belongs to the ribosome association toxin RatA family.</text>
</comment>
<dbReference type="InterPro" id="IPR023393">
    <property type="entry name" value="START-like_dom_sf"/>
</dbReference>
<dbReference type="RefSeq" id="WP_119497869.1">
    <property type="nucleotide sequence ID" value="NZ_NRJH01000071.1"/>
</dbReference>
<accession>A0A3A1XZB8</accession>
<proteinExistence type="inferred from homology"/>
<protein>
    <submittedName>
        <fullName evidence="4">Polyketide cyclase</fullName>
    </submittedName>
</protein>
<dbReference type="InterPro" id="IPR005031">
    <property type="entry name" value="COQ10_START"/>
</dbReference>
<evidence type="ECO:0000313" key="5">
    <source>
        <dbReference type="Proteomes" id="UP000266258"/>
    </source>
</evidence>
<evidence type="ECO:0000256" key="2">
    <source>
        <dbReference type="ARBA" id="ARBA00022649"/>
    </source>
</evidence>
<dbReference type="AlphaFoldDB" id="A0A3A1XZB8"/>
<keyword evidence="2" id="KW-1277">Toxin-antitoxin system</keyword>
<dbReference type="Proteomes" id="UP000266258">
    <property type="component" value="Unassembled WGS sequence"/>
</dbReference>
<evidence type="ECO:0000256" key="1">
    <source>
        <dbReference type="ARBA" id="ARBA00008918"/>
    </source>
</evidence>
<gene>
    <name evidence="4" type="ORF">CJP74_07530</name>
</gene>
<dbReference type="Pfam" id="PF03364">
    <property type="entry name" value="Polyketide_cyc"/>
    <property type="match status" value="1"/>
</dbReference>
<sequence>MLHQINWPQGFVPGFTDNFASNEVIVAGLTVEQVWKYLVDTKYWPHYYENCSDIKLYDTDSTQLSAEQRFFFKTFGFPVEAKVTEFVAPSAEQPARISWHGWDGEPGTDTRLDVIHAWLIEALPDNRVRILTQETQNGVPAQQLARTLPNPMINGHQDWLNGLVQSAKNNLEV</sequence>
<dbReference type="EMBL" id="NRJH01000071">
    <property type="protein sequence ID" value="RIY31372.1"/>
    <property type="molecule type" value="Genomic_DNA"/>
</dbReference>
<evidence type="ECO:0000259" key="3">
    <source>
        <dbReference type="Pfam" id="PF03364"/>
    </source>
</evidence>
<evidence type="ECO:0000313" key="4">
    <source>
        <dbReference type="EMBL" id="RIY31372.1"/>
    </source>
</evidence>
<keyword evidence="5" id="KW-1185">Reference proteome</keyword>
<reference evidence="4 5" key="1">
    <citation type="submission" date="2017-08" db="EMBL/GenBank/DDBJ databases">
        <title>Reclassification of Bisgaard taxon 37 and 44.</title>
        <authorList>
            <person name="Christensen H."/>
        </authorList>
    </citation>
    <scope>NUCLEOTIDE SEQUENCE [LARGE SCALE GENOMIC DNA]</scope>
    <source>
        <strain evidence="4 5">B96_4</strain>
    </source>
</reference>
<feature type="domain" description="Coenzyme Q-binding protein COQ10 START" evidence="3">
    <location>
        <begin position="30"/>
        <end position="115"/>
    </location>
</feature>
<dbReference type="Gene3D" id="3.30.530.20">
    <property type="match status" value="1"/>
</dbReference>
<name>A0A3A1XZB8_9GAMM</name>
<comment type="caution">
    <text evidence="4">The sequence shown here is derived from an EMBL/GenBank/DDBJ whole genome shotgun (WGS) entry which is preliminary data.</text>
</comment>
<dbReference type="OrthoDB" id="838646at2"/>